<dbReference type="Proteomes" id="UP000187013">
    <property type="component" value="Unassembled WGS sequence"/>
</dbReference>
<dbReference type="OrthoDB" id="2288868at2759"/>
<evidence type="ECO:0000256" key="13">
    <source>
        <dbReference type="ARBA" id="ARBA00025393"/>
    </source>
</evidence>
<dbReference type="Pfam" id="PF08738">
    <property type="entry name" value="Gon7"/>
    <property type="match status" value="1"/>
</dbReference>
<comment type="function">
    <text evidence="13">Component of the EKC/KEOPS complex that is required for the formation of a threonylcarbamoyl group on adenosine at position 37 (t(6)A37) in tRNAs that read codons beginning with adenine. The complex is probably involved in the transfer of the threonylcarbamoyl moiety of threonylcarbamoyl-AMP (TC-AMP) to the N6 group of A37. GON7 likely plays a supporting role to the catalytic subunit KAE1 in the complex. The EKC/KEOPS complex also promotes both telomere uncapping and telomere elongation. The complex is required for efficient recruitment of transcriptional coactivators.</text>
</comment>
<keyword evidence="11" id="KW-0804">Transcription</keyword>
<dbReference type="GO" id="GO:0000781">
    <property type="term" value="C:chromosome, telomeric region"/>
    <property type="evidence" value="ECO:0007669"/>
    <property type="project" value="UniProtKB-SubCell"/>
</dbReference>
<evidence type="ECO:0000256" key="14">
    <source>
        <dbReference type="SAM" id="MobiDB-lite"/>
    </source>
</evidence>
<dbReference type="GO" id="GO:0008033">
    <property type="term" value="P:tRNA processing"/>
    <property type="evidence" value="ECO:0007669"/>
    <property type="project" value="UniProtKB-KW"/>
</dbReference>
<evidence type="ECO:0000256" key="3">
    <source>
        <dbReference type="ARBA" id="ARBA00008529"/>
    </source>
</evidence>
<comment type="subcellular location">
    <subcellularLocation>
        <location evidence="2">Chromosome</location>
        <location evidence="2">Telomere</location>
    </subcellularLocation>
    <subcellularLocation>
        <location evidence="1">Nucleus</location>
    </subcellularLocation>
</comment>
<dbReference type="EMBL" id="BDGX01000014">
    <property type="protein sequence ID" value="GAV49324.1"/>
    <property type="molecule type" value="Genomic_DNA"/>
</dbReference>
<dbReference type="GO" id="GO:0005634">
    <property type="term" value="C:nucleus"/>
    <property type="evidence" value="ECO:0007669"/>
    <property type="project" value="UniProtKB-SubCell"/>
</dbReference>
<feature type="compositionally biased region" description="Polar residues" evidence="14">
    <location>
        <begin position="1"/>
        <end position="11"/>
    </location>
</feature>
<evidence type="ECO:0000256" key="6">
    <source>
        <dbReference type="ARBA" id="ARBA00022454"/>
    </source>
</evidence>
<keyword evidence="6" id="KW-0158">Chromosome</keyword>
<keyword evidence="8" id="KW-0779">Telomere</keyword>
<sequence>MSTLPFASYSSPDLEKQFVVDPSGPQYQTTDGVTTGPSPHVLNAGQVDKDKPAPPRQMDNGEFTALGCLRAQLTGLQDDINKFLTDRMEHAKRKKAKLDQDKDRDNRINKEIKDLLDGGDDDNNGDDSNQ</sequence>
<evidence type="ECO:0000256" key="8">
    <source>
        <dbReference type="ARBA" id="ARBA00022895"/>
    </source>
</evidence>
<dbReference type="eggNOG" id="ENOG502S429">
    <property type="taxonomic scope" value="Eukaryota"/>
</dbReference>
<feature type="compositionally biased region" description="Polar residues" evidence="14">
    <location>
        <begin position="25"/>
        <end position="37"/>
    </location>
</feature>
<evidence type="ECO:0000256" key="4">
    <source>
        <dbReference type="ARBA" id="ARBA00011534"/>
    </source>
</evidence>
<evidence type="ECO:0000313" key="16">
    <source>
        <dbReference type="Proteomes" id="UP000187013"/>
    </source>
</evidence>
<keyword evidence="12" id="KW-0539">Nucleus</keyword>
<name>A0A1Q3A0V4_ZYGRO</name>
<evidence type="ECO:0000256" key="12">
    <source>
        <dbReference type="ARBA" id="ARBA00023242"/>
    </source>
</evidence>
<keyword evidence="10" id="KW-0010">Activator</keyword>
<evidence type="ECO:0000313" key="15">
    <source>
        <dbReference type="EMBL" id="GAV49324.1"/>
    </source>
</evidence>
<keyword evidence="9" id="KW-0805">Transcription regulation</keyword>
<protein>
    <recommendedName>
        <fullName evidence="5">EKC/KEOPS complex subunit GON7</fullName>
    </recommendedName>
</protein>
<organism evidence="15 16">
    <name type="scientific">Zygosaccharomyces rouxii</name>
    <dbReference type="NCBI Taxonomy" id="4956"/>
    <lineage>
        <taxon>Eukaryota</taxon>
        <taxon>Fungi</taxon>
        <taxon>Dikarya</taxon>
        <taxon>Ascomycota</taxon>
        <taxon>Saccharomycotina</taxon>
        <taxon>Saccharomycetes</taxon>
        <taxon>Saccharomycetales</taxon>
        <taxon>Saccharomycetaceae</taxon>
        <taxon>Zygosaccharomyces</taxon>
    </lineage>
</organism>
<evidence type="ECO:0000256" key="7">
    <source>
        <dbReference type="ARBA" id="ARBA00022694"/>
    </source>
</evidence>
<accession>A0A1Q3A0V4</accession>
<feature type="compositionally biased region" description="Basic and acidic residues" evidence="14">
    <location>
        <begin position="97"/>
        <end position="116"/>
    </location>
</feature>
<evidence type="ECO:0000256" key="2">
    <source>
        <dbReference type="ARBA" id="ARBA00004574"/>
    </source>
</evidence>
<dbReference type="AlphaFoldDB" id="A0A1Q3A0V4"/>
<comment type="similarity">
    <text evidence="3">Belongs to the GON7 family.</text>
</comment>
<evidence type="ECO:0000256" key="10">
    <source>
        <dbReference type="ARBA" id="ARBA00023159"/>
    </source>
</evidence>
<evidence type="ECO:0000256" key="9">
    <source>
        <dbReference type="ARBA" id="ARBA00023015"/>
    </source>
</evidence>
<comment type="subunit">
    <text evidence="4">Component of the EKC/KEOPS complex composed of at least BUD32, CGI121, GON7, KAE1 and PCC1; the whole complex dimerizes.</text>
</comment>
<evidence type="ECO:0000256" key="1">
    <source>
        <dbReference type="ARBA" id="ARBA00004123"/>
    </source>
</evidence>
<keyword evidence="7" id="KW-0819">tRNA processing</keyword>
<reference evidence="15 16" key="1">
    <citation type="submission" date="2016-08" db="EMBL/GenBank/DDBJ databases">
        <title>Draft genome sequence of allopolyploid Zygosaccharomyces rouxii.</title>
        <authorList>
            <person name="Watanabe J."/>
            <person name="Uehara K."/>
            <person name="Mogi Y."/>
            <person name="Tsukioka Y."/>
        </authorList>
    </citation>
    <scope>NUCLEOTIDE SEQUENCE [LARGE SCALE GENOMIC DNA]</scope>
    <source>
        <strain evidence="15 16">NBRC 110957</strain>
    </source>
</reference>
<dbReference type="InterPro" id="IPR014849">
    <property type="entry name" value="EKC/KEOPS_Gon7"/>
</dbReference>
<feature type="region of interest" description="Disordered" evidence="14">
    <location>
        <begin position="90"/>
        <end position="130"/>
    </location>
</feature>
<proteinExistence type="inferred from homology"/>
<evidence type="ECO:0000256" key="11">
    <source>
        <dbReference type="ARBA" id="ARBA00023163"/>
    </source>
</evidence>
<gene>
    <name evidence="15" type="ORF">ZYGR_0N07310</name>
</gene>
<feature type="region of interest" description="Disordered" evidence="14">
    <location>
        <begin position="1"/>
        <end position="61"/>
    </location>
</feature>
<comment type="caution">
    <text evidence="15">The sequence shown here is derived from an EMBL/GenBank/DDBJ whole genome shotgun (WGS) entry which is preliminary data.</text>
</comment>
<evidence type="ECO:0000256" key="5">
    <source>
        <dbReference type="ARBA" id="ARBA00019746"/>
    </source>
</evidence>
<feature type="compositionally biased region" description="Acidic residues" evidence="14">
    <location>
        <begin position="117"/>
        <end position="130"/>
    </location>
</feature>